<gene>
    <name evidence="2" type="ORF">EDD36DRAFT_311832</name>
</gene>
<feature type="region of interest" description="Disordered" evidence="1">
    <location>
        <begin position="1"/>
        <end position="30"/>
    </location>
</feature>
<sequence length="227" mass="24730">MYFSSPTSNITPAMTSVAMSRSDSRDSTASNTSHIYTIYAPNSAYSALLSASPTSSWPISHTLTRSDSDVSTGTLSQSLSFSQAGSVAMRRDSSNSSWLPSPYRSCMSTFGSEPSSYLSDDDLLCTPESLPPVEAIPALSSPKKELTTEEQIAFLRELQEKEAAHRHHQHRHAHSHNHQQSEPKRKVVRFAGSAAAASQDEKARRPSAPKRRQPSVRRGLGSLNGPQ</sequence>
<protein>
    <submittedName>
        <fullName evidence="2">Uncharacterized protein</fullName>
    </submittedName>
</protein>
<evidence type="ECO:0000256" key="1">
    <source>
        <dbReference type="SAM" id="MobiDB-lite"/>
    </source>
</evidence>
<evidence type="ECO:0000313" key="2">
    <source>
        <dbReference type="EMBL" id="KAI1611062.1"/>
    </source>
</evidence>
<reference evidence="2" key="1">
    <citation type="journal article" date="2022" name="bioRxiv">
        <title>Deciphering the potential niche of two novel black yeast fungi from a biological soil crust based on their genomes, phenotypes, and melanin regulation.</title>
        <authorList>
            <consortium name="DOE Joint Genome Institute"/>
            <person name="Carr E.C."/>
            <person name="Barton Q."/>
            <person name="Grambo S."/>
            <person name="Sullivan M."/>
            <person name="Renfro C.M."/>
            <person name="Kuo A."/>
            <person name="Pangilinan J."/>
            <person name="Lipzen A."/>
            <person name="Keymanesh K."/>
            <person name="Savage E."/>
            <person name="Barry K."/>
            <person name="Grigoriev I.V."/>
            <person name="Riekhof W.R."/>
            <person name="Harris S.S."/>
        </authorList>
    </citation>
    <scope>NUCLEOTIDE SEQUENCE</scope>
    <source>
        <strain evidence="2">JF 03-4F</strain>
    </source>
</reference>
<feature type="compositionally biased region" description="Basic residues" evidence="1">
    <location>
        <begin position="164"/>
        <end position="177"/>
    </location>
</feature>
<dbReference type="AlphaFoldDB" id="A0AAN6IAV8"/>
<evidence type="ECO:0000313" key="3">
    <source>
        <dbReference type="Proteomes" id="UP001203852"/>
    </source>
</evidence>
<dbReference type="EMBL" id="MU404357">
    <property type="protein sequence ID" value="KAI1611062.1"/>
    <property type="molecule type" value="Genomic_DNA"/>
</dbReference>
<organism evidence="2 3">
    <name type="scientific">Exophiala viscosa</name>
    <dbReference type="NCBI Taxonomy" id="2486360"/>
    <lineage>
        <taxon>Eukaryota</taxon>
        <taxon>Fungi</taxon>
        <taxon>Dikarya</taxon>
        <taxon>Ascomycota</taxon>
        <taxon>Pezizomycotina</taxon>
        <taxon>Eurotiomycetes</taxon>
        <taxon>Chaetothyriomycetidae</taxon>
        <taxon>Chaetothyriales</taxon>
        <taxon>Herpotrichiellaceae</taxon>
        <taxon>Exophiala</taxon>
    </lineage>
</organism>
<comment type="caution">
    <text evidence="2">The sequence shown here is derived from an EMBL/GenBank/DDBJ whole genome shotgun (WGS) entry which is preliminary data.</text>
</comment>
<feature type="region of interest" description="Disordered" evidence="1">
    <location>
        <begin position="158"/>
        <end position="227"/>
    </location>
</feature>
<accession>A0AAN6IAV8</accession>
<keyword evidence="3" id="KW-1185">Reference proteome</keyword>
<name>A0AAN6IAV8_9EURO</name>
<feature type="compositionally biased region" description="Basic residues" evidence="1">
    <location>
        <begin position="205"/>
        <end position="215"/>
    </location>
</feature>
<proteinExistence type="predicted"/>
<dbReference type="Proteomes" id="UP001203852">
    <property type="component" value="Unassembled WGS sequence"/>
</dbReference>